<feature type="transmembrane region" description="Helical" evidence="1">
    <location>
        <begin position="7"/>
        <end position="27"/>
    </location>
</feature>
<keyword evidence="1" id="KW-1133">Transmembrane helix</keyword>
<dbReference type="KEGG" id="tce:A3L02_09290"/>
<dbReference type="EMBL" id="CP014854">
    <property type="protein sequence ID" value="ASI99742.1"/>
    <property type="molecule type" value="Genomic_DNA"/>
</dbReference>
<organism evidence="2 3">
    <name type="scientific">Thermococcus celer Vu 13 = JCM 8558</name>
    <dbReference type="NCBI Taxonomy" id="1293037"/>
    <lineage>
        <taxon>Archaea</taxon>
        <taxon>Methanobacteriati</taxon>
        <taxon>Methanobacteriota</taxon>
        <taxon>Thermococci</taxon>
        <taxon>Thermococcales</taxon>
        <taxon>Thermococcaceae</taxon>
        <taxon>Thermococcus</taxon>
    </lineage>
</organism>
<dbReference type="AlphaFoldDB" id="A0A218P473"/>
<reference evidence="2 3" key="1">
    <citation type="submission" date="2016-03" db="EMBL/GenBank/DDBJ databases">
        <title>Complete genome sequence of Thermococcus celer.</title>
        <authorList>
            <person name="Oger P.M."/>
        </authorList>
    </citation>
    <scope>NUCLEOTIDE SEQUENCE [LARGE SCALE GENOMIC DNA]</scope>
    <source>
        <strain evidence="2 3">Vu 13</strain>
    </source>
</reference>
<dbReference type="RefSeq" id="WP_088863658.1">
    <property type="nucleotide sequence ID" value="NZ_CP014854.1"/>
</dbReference>
<sequence>MNQGKLAAILVILVLVAAPIGYLLYFYHGFEAVVNPGAPKASNHYVVVYSPSAKFYVLTDEQYQELLGQGTKPSEGSKLFRVTVDSYITGSPGVDLNLTLRSFYKRFTVVIGDPSVANCKDSPQLYTGDCRYRTLTVSEISGMVSNIFSTNYYIEGLKMGYDNATAKQYAFNQTWLRHEKTYLSFWTKVDIGRGKIGNENHLVVLLLGPAEGAKENRIFVPRKGVLVIEGKTDETLRAEVVLIENLIGFSWPRKNETTTG</sequence>
<name>A0A218P473_THECE</name>
<proteinExistence type="predicted"/>
<keyword evidence="1" id="KW-0812">Transmembrane</keyword>
<dbReference type="OrthoDB" id="85824at2157"/>
<evidence type="ECO:0000313" key="3">
    <source>
        <dbReference type="Proteomes" id="UP000197156"/>
    </source>
</evidence>
<evidence type="ECO:0000256" key="1">
    <source>
        <dbReference type="SAM" id="Phobius"/>
    </source>
</evidence>
<dbReference type="GeneID" id="33324957"/>
<keyword evidence="1" id="KW-0472">Membrane</keyword>
<evidence type="ECO:0000313" key="2">
    <source>
        <dbReference type="EMBL" id="ASI99742.1"/>
    </source>
</evidence>
<dbReference type="Proteomes" id="UP000197156">
    <property type="component" value="Chromosome"/>
</dbReference>
<gene>
    <name evidence="2" type="ORF">A3L02_09290</name>
</gene>
<protein>
    <submittedName>
        <fullName evidence="2">Uncharacterized protein</fullName>
    </submittedName>
</protein>
<keyword evidence="3" id="KW-1185">Reference proteome</keyword>
<accession>A0A218P473</accession>